<organism evidence="1">
    <name type="scientific">Hexamita inflata</name>
    <dbReference type="NCBI Taxonomy" id="28002"/>
    <lineage>
        <taxon>Eukaryota</taxon>
        <taxon>Metamonada</taxon>
        <taxon>Diplomonadida</taxon>
        <taxon>Hexamitidae</taxon>
        <taxon>Hexamitinae</taxon>
        <taxon>Hexamita</taxon>
    </lineage>
</organism>
<dbReference type="EMBL" id="CAXDID020000498">
    <property type="protein sequence ID" value="CAL6097547.1"/>
    <property type="molecule type" value="Genomic_DNA"/>
</dbReference>
<accession>A0AA86UTZ7</accession>
<keyword evidence="3" id="KW-1185">Reference proteome</keyword>
<protein>
    <submittedName>
        <fullName evidence="2">Hypothetical_protein</fullName>
    </submittedName>
</protein>
<sequence length="186" mass="21048">MKIVLAGMSINLKDTCPINMNCLDTPFDAYMKEYGNLIPEEYQSVISSLTEMLSIDKMNTCNIWPAVGCTTPETCVFFKQQCSSVVKLAVAGVCIILGCLREQLYQTWILEQVFQQRSHQTGCFIVSTVNKSPNLIQNQVLGLASVQLLAQLLQQQQLLEQYSSFIKEIIKNQLTKKLCIKSYVYE</sequence>
<evidence type="ECO:0000313" key="2">
    <source>
        <dbReference type="EMBL" id="CAL6097547.1"/>
    </source>
</evidence>
<comment type="caution">
    <text evidence="1">The sequence shown here is derived from an EMBL/GenBank/DDBJ whole genome shotgun (WGS) entry which is preliminary data.</text>
</comment>
<evidence type="ECO:0000313" key="3">
    <source>
        <dbReference type="Proteomes" id="UP001642409"/>
    </source>
</evidence>
<dbReference type="Proteomes" id="UP001642409">
    <property type="component" value="Unassembled WGS sequence"/>
</dbReference>
<name>A0AA86UTZ7_9EUKA</name>
<gene>
    <name evidence="1" type="ORF">HINF_LOCUS52427</name>
    <name evidence="2" type="ORF">HINF_LOCUS69097</name>
</gene>
<dbReference type="EMBL" id="CATOUU010000982">
    <property type="protein sequence ID" value="CAI9964782.1"/>
    <property type="molecule type" value="Genomic_DNA"/>
</dbReference>
<dbReference type="AlphaFoldDB" id="A0AA86UTZ7"/>
<reference evidence="1" key="1">
    <citation type="submission" date="2023-06" db="EMBL/GenBank/DDBJ databases">
        <authorList>
            <person name="Kurt Z."/>
        </authorList>
    </citation>
    <scope>NUCLEOTIDE SEQUENCE</scope>
</reference>
<evidence type="ECO:0000313" key="1">
    <source>
        <dbReference type="EMBL" id="CAI9964782.1"/>
    </source>
</evidence>
<reference evidence="2 3" key="2">
    <citation type="submission" date="2024-07" db="EMBL/GenBank/DDBJ databases">
        <authorList>
            <person name="Akdeniz Z."/>
        </authorList>
    </citation>
    <scope>NUCLEOTIDE SEQUENCE [LARGE SCALE GENOMIC DNA]</scope>
</reference>
<proteinExistence type="predicted"/>